<dbReference type="EMBL" id="GBEZ01023287">
    <property type="protein sequence ID" value="JAC63591.1"/>
    <property type="molecule type" value="Transcribed_RNA"/>
</dbReference>
<keyword evidence="1" id="KW-1133">Transmembrane helix</keyword>
<keyword evidence="1" id="KW-0472">Membrane</keyword>
<feature type="non-terminal residue" evidence="2">
    <location>
        <position position="89"/>
    </location>
</feature>
<accession>A0A061QZ79</accession>
<evidence type="ECO:0000313" key="2">
    <source>
        <dbReference type="EMBL" id="JAC63591.1"/>
    </source>
</evidence>
<name>A0A061QZ79_9CHLO</name>
<feature type="non-terminal residue" evidence="2">
    <location>
        <position position="1"/>
    </location>
</feature>
<sequence>IVHDITGFFLILFHSVMSFVSNILLLGVLTSRCDSVSPVPVLHRGSFAKPDYSVYHKMENLLSEVKEVVQNNPRTMKMEVAHSEQDGYS</sequence>
<organism evidence="2">
    <name type="scientific">Tetraselmis sp. GSL018</name>
    <dbReference type="NCBI Taxonomy" id="582737"/>
    <lineage>
        <taxon>Eukaryota</taxon>
        <taxon>Viridiplantae</taxon>
        <taxon>Chlorophyta</taxon>
        <taxon>core chlorophytes</taxon>
        <taxon>Chlorodendrophyceae</taxon>
        <taxon>Chlorodendrales</taxon>
        <taxon>Chlorodendraceae</taxon>
        <taxon>Tetraselmis</taxon>
    </lineage>
</organism>
<dbReference type="AlphaFoldDB" id="A0A061QZ79"/>
<protein>
    <submittedName>
        <fullName evidence="2">Uncharacterized protein</fullName>
    </submittedName>
</protein>
<gene>
    <name evidence="2" type="ORF">TSPGSL018_20268</name>
</gene>
<proteinExistence type="predicted"/>
<keyword evidence="1" id="KW-0812">Transmembrane</keyword>
<evidence type="ECO:0000256" key="1">
    <source>
        <dbReference type="SAM" id="Phobius"/>
    </source>
</evidence>
<feature type="transmembrane region" description="Helical" evidence="1">
    <location>
        <begin position="6"/>
        <end position="29"/>
    </location>
</feature>
<reference evidence="2" key="1">
    <citation type="submission" date="2014-05" db="EMBL/GenBank/DDBJ databases">
        <title>The transcriptome of the halophilic microalga Tetraselmis sp. GSL018 isolated from the Great Salt Lake, Utah.</title>
        <authorList>
            <person name="Jinkerson R.E."/>
            <person name="D'Adamo S."/>
            <person name="Posewitz M.C."/>
        </authorList>
    </citation>
    <scope>NUCLEOTIDE SEQUENCE</scope>
    <source>
        <strain evidence="2">GSL018</strain>
    </source>
</reference>